<evidence type="ECO:0000256" key="3">
    <source>
        <dbReference type="ARBA" id="ARBA00022801"/>
    </source>
</evidence>
<reference evidence="6 7" key="1">
    <citation type="submission" date="2018-01" db="EMBL/GenBank/DDBJ databases">
        <authorList>
            <person name="Paulsen S."/>
            <person name="Gram L.K."/>
        </authorList>
    </citation>
    <scope>NUCLEOTIDE SEQUENCE [LARGE SCALE GENOMIC DNA]</scope>
    <source>
        <strain evidence="4 7">S3790</strain>
        <strain evidence="5 6">S3895</strain>
    </source>
</reference>
<evidence type="ECO:0000313" key="4">
    <source>
        <dbReference type="EMBL" id="TMO69750.1"/>
    </source>
</evidence>
<dbReference type="Proteomes" id="UP000307217">
    <property type="component" value="Unassembled WGS sequence"/>
</dbReference>
<dbReference type="RefSeq" id="WP_138590168.1">
    <property type="nucleotide sequence ID" value="NZ_PNBW01000152.1"/>
</dbReference>
<accession>A0A5S3VDP4</accession>
<proteinExistence type="inferred from homology"/>
<keyword evidence="4" id="KW-0255">Endonuclease</keyword>
<dbReference type="Pfam" id="PF04231">
    <property type="entry name" value="Endonuclease_1"/>
    <property type="match status" value="1"/>
</dbReference>
<dbReference type="EMBL" id="PNBW01000152">
    <property type="protein sequence ID" value="TMO69863.1"/>
    <property type="molecule type" value="Genomic_DNA"/>
</dbReference>
<dbReference type="Proteomes" id="UP000307164">
    <property type="component" value="Unassembled WGS sequence"/>
</dbReference>
<keyword evidence="2" id="KW-0540">Nuclease</keyword>
<dbReference type="PANTHER" id="PTHR33607">
    <property type="entry name" value="ENDONUCLEASE-1"/>
    <property type="match status" value="1"/>
</dbReference>
<reference evidence="4" key="3">
    <citation type="submission" date="2019-09" db="EMBL/GenBank/DDBJ databases">
        <title>Co-occurence of chitin degradation, pigmentation and bioactivity in marine Pseudoalteromonas.</title>
        <authorList>
            <person name="Sonnenschein E.C."/>
            <person name="Bech P.K."/>
        </authorList>
    </citation>
    <scope>NUCLEOTIDE SEQUENCE</scope>
    <source>
        <strain evidence="4">S3790</strain>
        <strain evidence="6">S3895</strain>
    </source>
</reference>
<dbReference type="PANTHER" id="PTHR33607:SF2">
    <property type="entry name" value="ENDONUCLEASE-1"/>
    <property type="match status" value="1"/>
</dbReference>
<dbReference type="GO" id="GO:0004519">
    <property type="term" value="F:endonuclease activity"/>
    <property type="evidence" value="ECO:0007669"/>
    <property type="project" value="UniProtKB-KW"/>
</dbReference>
<keyword evidence="6" id="KW-1185">Reference proteome</keyword>
<evidence type="ECO:0000313" key="7">
    <source>
        <dbReference type="Proteomes" id="UP000307217"/>
    </source>
</evidence>
<evidence type="ECO:0000313" key="5">
    <source>
        <dbReference type="EMBL" id="TMO69863.1"/>
    </source>
</evidence>
<evidence type="ECO:0000313" key="6">
    <source>
        <dbReference type="Proteomes" id="UP000307164"/>
    </source>
</evidence>
<dbReference type="SUPFAM" id="SSF54060">
    <property type="entry name" value="His-Me finger endonucleases"/>
    <property type="match status" value="1"/>
</dbReference>
<dbReference type="GO" id="GO:0016787">
    <property type="term" value="F:hydrolase activity"/>
    <property type="evidence" value="ECO:0007669"/>
    <property type="project" value="UniProtKB-KW"/>
</dbReference>
<dbReference type="EMBL" id="PNBX01000013">
    <property type="protein sequence ID" value="TMO69750.1"/>
    <property type="molecule type" value="Genomic_DNA"/>
</dbReference>
<keyword evidence="3" id="KW-0378">Hydrolase</keyword>
<name>A0A5S3VDP4_9GAMM</name>
<comment type="caution">
    <text evidence="4">The sequence shown here is derived from an EMBL/GenBank/DDBJ whole genome shotgun (WGS) entry which is preliminary data.</text>
</comment>
<dbReference type="OrthoDB" id="9800417at2"/>
<gene>
    <name evidence="4" type="ORF">CWC19_03880</name>
    <name evidence="5" type="ORF">CWC20_20255</name>
</gene>
<sequence>MHFIIVLYAALLTLPSYAKEFNSFYQAKRYLTKTITKNQRTLYCGCKIIKTGKKLRPDARSCGYVPRRPVTHAGKINSRTTRIEWEHIVSAWEFGHQLQCWQHGGRKNCRKTSPLFRKMEADVRNLAPAIGEINGDRSNYRFGLLPHTPLQHGQCQVRINFKKRIIHPPKSARKDIAQAYFHMRDTYQLKISAKQTKLFNYWLSL</sequence>
<protein>
    <submittedName>
        <fullName evidence="4">Endonuclease I</fullName>
    </submittedName>
</protein>
<evidence type="ECO:0000256" key="1">
    <source>
        <dbReference type="ARBA" id="ARBA00006429"/>
    </source>
</evidence>
<dbReference type="InterPro" id="IPR044925">
    <property type="entry name" value="His-Me_finger_sf"/>
</dbReference>
<organism evidence="4 7">
    <name type="scientific">Pseudoalteromonas aurantia</name>
    <dbReference type="NCBI Taxonomy" id="43654"/>
    <lineage>
        <taxon>Bacteria</taxon>
        <taxon>Pseudomonadati</taxon>
        <taxon>Pseudomonadota</taxon>
        <taxon>Gammaproteobacteria</taxon>
        <taxon>Alteromonadales</taxon>
        <taxon>Pseudoalteromonadaceae</taxon>
        <taxon>Pseudoalteromonas</taxon>
    </lineage>
</organism>
<evidence type="ECO:0000256" key="2">
    <source>
        <dbReference type="ARBA" id="ARBA00022722"/>
    </source>
</evidence>
<reference evidence="7" key="2">
    <citation type="submission" date="2019-06" db="EMBL/GenBank/DDBJ databases">
        <title>Co-occurence of chitin degradation, pigmentation and bioactivity in marine Pseudoalteromonas.</title>
        <authorList>
            <person name="Sonnenschein E.C."/>
            <person name="Bech P.K."/>
        </authorList>
    </citation>
    <scope>NUCLEOTIDE SEQUENCE [LARGE SCALE GENOMIC DNA]</scope>
    <source>
        <strain evidence="7">S3790</strain>
        <strain evidence="5">S3895</strain>
    </source>
</reference>
<dbReference type="InterPro" id="IPR007346">
    <property type="entry name" value="Endonuclease-I"/>
</dbReference>
<dbReference type="AlphaFoldDB" id="A0A5S3VDP4"/>
<comment type="similarity">
    <text evidence="1">Belongs to the EndA/NucM nuclease family.</text>
</comment>